<evidence type="ECO:0000256" key="3">
    <source>
        <dbReference type="ARBA" id="ARBA00023054"/>
    </source>
</evidence>
<dbReference type="Proteomes" id="UP000828236">
    <property type="component" value="Unassembled WGS sequence"/>
</dbReference>
<dbReference type="PROSITE" id="PS50105">
    <property type="entry name" value="SAM_DOMAIN"/>
    <property type="match status" value="2"/>
</dbReference>
<accession>A0A9D4SHF7</accession>
<reference evidence="6" key="2">
    <citation type="journal article" date="2021" name="World Allergy Organ. J.">
        <title>Chromosome-level assembly of Dermatophagoides farinae genome and transcriptome reveals two novel allergens Der f 37 and Der f 39.</title>
        <authorList>
            <person name="Chen J."/>
            <person name="Cai Z."/>
            <person name="Fan D."/>
            <person name="Hu J."/>
            <person name="Hou Y."/>
            <person name="He Y."/>
            <person name="Zhang Z."/>
            <person name="Zhao Z."/>
            <person name="Gao P."/>
            <person name="Hu W."/>
            <person name="Sun J."/>
            <person name="Li J."/>
            <person name="Ji K."/>
        </authorList>
    </citation>
    <scope>NUCLEOTIDE SEQUENCE</scope>
    <source>
        <strain evidence="6">JKM2019</strain>
    </source>
</reference>
<dbReference type="PANTHER" id="PTHR12587">
    <property type="entry name" value="LAR INTERACTING PROTEIN LIP -RELATED PROTEIN"/>
    <property type="match status" value="1"/>
</dbReference>
<dbReference type="CDD" id="cd09566">
    <property type="entry name" value="SAM_liprin-beta1_2_repeat2"/>
    <property type="match status" value="1"/>
</dbReference>
<feature type="domain" description="SAM" evidence="5">
    <location>
        <begin position="172"/>
        <end position="236"/>
    </location>
</feature>
<evidence type="ECO:0000256" key="2">
    <source>
        <dbReference type="ARBA" id="ARBA00022737"/>
    </source>
</evidence>
<comment type="similarity">
    <text evidence="1">Belongs to the liprin family. Liprin-beta subfamily.</text>
</comment>
<dbReference type="Gene3D" id="1.10.150.50">
    <property type="entry name" value="Transcription Factor, Ets-1"/>
    <property type="match status" value="3"/>
</dbReference>
<dbReference type="EMBL" id="SDOV01000004">
    <property type="protein sequence ID" value="KAH7642579.1"/>
    <property type="molecule type" value="Genomic_DNA"/>
</dbReference>
<dbReference type="Pfam" id="PF00536">
    <property type="entry name" value="SAM_1"/>
    <property type="match status" value="2"/>
</dbReference>
<feature type="region of interest" description="Disordered" evidence="4">
    <location>
        <begin position="1"/>
        <end position="23"/>
    </location>
</feature>
<feature type="region of interest" description="Disordered" evidence="4">
    <location>
        <begin position="51"/>
        <end position="88"/>
    </location>
</feature>
<protein>
    <submittedName>
        <fullName evidence="6">Liprin-beta-1-like protein</fullName>
    </submittedName>
</protein>
<dbReference type="GO" id="GO:0007528">
    <property type="term" value="P:neuromuscular junction development"/>
    <property type="evidence" value="ECO:0007669"/>
    <property type="project" value="TreeGrafter"/>
</dbReference>
<dbReference type="SUPFAM" id="SSF47769">
    <property type="entry name" value="SAM/Pointed domain"/>
    <property type="match status" value="2"/>
</dbReference>
<feature type="compositionally biased region" description="Polar residues" evidence="4">
    <location>
        <begin position="1"/>
        <end position="13"/>
    </location>
</feature>
<dbReference type="Pfam" id="PF07647">
    <property type="entry name" value="SAM_2"/>
    <property type="match status" value="1"/>
</dbReference>
<evidence type="ECO:0000256" key="1">
    <source>
        <dbReference type="ARBA" id="ARBA00007547"/>
    </source>
</evidence>
<dbReference type="InterPro" id="IPR029515">
    <property type="entry name" value="Liprin"/>
</dbReference>
<dbReference type="InterPro" id="IPR013761">
    <property type="entry name" value="SAM/pointed_sf"/>
</dbReference>
<feature type="region of interest" description="Disordered" evidence="4">
    <location>
        <begin position="446"/>
        <end position="531"/>
    </location>
</feature>
<dbReference type="CDD" id="cd09563">
    <property type="entry name" value="SAM_liprin-beta1_2_repeat1"/>
    <property type="match status" value="1"/>
</dbReference>
<name>A0A9D4SHF7_DERFA</name>
<comment type="caution">
    <text evidence="6">The sequence shown here is derived from an EMBL/GenBank/DDBJ whole genome shotgun (WGS) entry which is preliminary data.</text>
</comment>
<proteinExistence type="inferred from homology"/>
<dbReference type="InterPro" id="IPR037618">
    <property type="entry name" value="LIPB1/2_SAM_2nd"/>
</dbReference>
<dbReference type="AlphaFoldDB" id="A0A9D4SHF7"/>
<feature type="compositionally biased region" description="Basic and acidic residues" evidence="4">
    <location>
        <begin position="504"/>
        <end position="531"/>
    </location>
</feature>
<feature type="compositionally biased region" description="Low complexity" evidence="4">
    <location>
        <begin position="494"/>
        <end position="503"/>
    </location>
</feature>
<dbReference type="SMART" id="SM00454">
    <property type="entry name" value="SAM"/>
    <property type="match status" value="3"/>
</dbReference>
<dbReference type="FunFam" id="1.10.150.50:FF:000005">
    <property type="entry name" value="Liprin-beta-1 isoform 1"/>
    <property type="match status" value="1"/>
</dbReference>
<reference evidence="6" key="1">
    <citation type="submission" date="2020-06" db="EMBL/GenBank/DDBJ databases">
        <authorList>
            <person name="Ji K."/>
            <person name="Li J."/>
        </authorList>
    </citation>
    <scope>NUCLEOTIDE SEQUENCE</scope>
    <source>
        <strain evidence="6">JKM2019</strain>
        <tissue evidence="6">Whole body</tissue>
    </source>
</reference>
<evidence type="ECO:0000313" key="6">
    <source>
        <dbReference type="EMBL" id="KAH7642579.1"/>
    </source>
</evidence>
<keyword evidence="3" id="KW-0175">Coiled coil</keyword>
<feature type="compositionally biased region" description="Basic and acidic residues" evidence="4">
    <location>
        <begin position="456"/>
        <end position="469"/>
    </location>
</feature>
<keyword evidence="2" id="KW-0677">Repeat</keyword>
<organism evidence="6">
    <name type="scientific">Dermatophagoides farinae</name>
    <name type="common">American house dust mite</name>
    <dbReference type="NCBI Taxonomy" id="6954"/>
    <lineage>
        <taxon>Eukaryota</taxon>
        <taxon>Metazoa</taxon>
        <taxon>Ecdysozoa</taxon>
        <taxon>Arthropoda</taxon>
        <taxon>Chelicerata</taxon>
        <taxon>Arachnida</taxon>
        <taxon>Acari</taxon>
        <taxon>Acariformes</taxon>
        <taxon>Sarcoptiformes</taxon>
        <taxon>Astigmata</taxon>
        <taxon>Psoroptidia</taxon>
        <taxon>Analgoidea</taxon>
        <taxon>Pyroglyphidae</taxon>
        <taxon>Dermatophagoidinae</taxon>
        <taxon>Dermatophagoides</taxon>
    </lineage>
</organism>
<dbReference type="GO" id="GO:0048786">
    <property type="term" value="C:presynaptic active zone"/>
    <property type="evidence" value="ECO:0007669"/>
    <property type="project" value="TreeGrafter"/>
</dbReference>
<gene>
    <name evidence="6" type="ORF">HUG17_5626</name>
</gene>
<evidence type="ECO:0000256" key="4">
    <source>
        <dbReference type="SAM" id="MobiDB-lite"/>
    </source>
</evidence>
<sequence>MKQIQRQFEMENSPNHHHHPSATIHPMSQSLIDEEQMMMIAANNNKAYSTPNSPMITPFKLQQSSLHPSPFSSSRHPNNKESSSGFGVNFAQDDEMISSGTHNNTVIAPRINLDDSKPKGLRRIFSRKRSTSSLAGISDSFSRGGLRATSGPRLGFSQEKKFQNVNIPFSNWGTTLVADWFAMIGLGMYINECKRWCKNGEHLMRATSWEVEKELGIKNSLHRKKLRLAVASMNEEEDDLLKCAGKLDYLWVARWLDDIGLPQYKESFIDARVDGRVLHYLNIEDLLHLKVTNQLHFASIRAAIRVLRENNYNGQCLKRRAAADEVGQNEWNNTEVAVWSSHRIMEWLRSIDLSEYAPNLTCIPASKTLLRRHISSKFKQLIGDHLSKTKHEYELMPNYQPLIPGIQKGHFTLRKKRADFELTDYVCPMGTVVSTPISKYSALRDSRMGNELSSSTKKEDSPVSIKSEENNNTSTATVVDRRSSLKSESKNDNQNESNQNGNNHLDDDIDERKSTKSATKEESPAKEEMTS</sequence>
<dbReference type="PANTHER" id="PTHR12587:SF14">
    <property type="entry name" value="AT31531P"/>
    <property type="match status" value="1"/>
</dbReference>
<feature type="compositionally biased region" description="Low complexity" evidence="4">
    <location>
        <begin position="61"/>
        <end position="74"/>
    </location>
</feature>
<dbReference type="InterPro" id="IPR037617">
    <property type="entry name" value="LIPB1/2_SAM_1"/>
</dbReference>
<feature type="compositionally biased region" description="Basic and acidic residues" evidence="4">
    <location>
        <begin position="479"/>
        <end position="493"/>
    </location>
</feature>
<feature type="domain" description="SAM" evidence="5">
    <location>
        <begin position="252"/>
        <end position="310"/>
    </location>
</feature>
<dbReference type="InterPro" id="IPR001660">
    <property type="entry name" value="SAM"/>
</dbReference>
<evidence type="ECO:0000259" key="5">
    <source>
        <dbReference type="PROSITE" id="PS50105"/>
    </source>
</evidence>